<protein>
    <submittedName>
        <fullName evidence="1">Uncharacterized protein</fullName>
    </submittedName>
</protein>
<sequence length="52" mass="5929">MLHILCNASVFYPLLRPLLKHFYVARNAHLTLDIIDFSLADGDAAQLINLNY</sequence>
<reference evidence="1" key="1">
    <citation type="submission" date="2017-05" db="UniProtKB">
        <authorList>
            <consortium name="EnsemblMetazoa"/>
        </authorList>
    </citation>
    <scope>IDENTIFICATION</scope>
</reference>
<evidence type="ECO:0000313" key="1">
    <source>
        <dbReference type="EnsemblMetazoa" id="Aqu2.1.17454_001"/>
    </source>
</evidence>
<dbReference type="EnsemblMetazoa" id="Aqu2.1.17454_001">
    <property type="protein sequence ID" value="Aqu2.1.17454_001"/>
    <property type="gene ID" value="Aqu2.1.17454"/>
</dbReference>
<name>A0A1X7TQX5_AMPQE</name>
<dbReference type="InParanoid" id="A0A1X7TQX5"/>
<proteinExistence type="predicted"/>
<accession>A0A1X7TQX5</accession>
<organism evidence="1">
    <name type="scientific">Amphimedon queenslandica</name>
    <name type="common">Sponge</name>
    <dbReference type="NCBI Taxonomy" id="400682"/>
    <lineage>
        <taxon>Eukaryota</taxon>
        <taxon>Metazoa</taxon>
        <taxon>Porifera</taxon>
        <taxon>Demospongiae</taxon>
        <taxon>Heteroscleromorpha</taxon>
        <taxon>Haplosclerida</taxon>
        <taxon>Niphatidae</taxon>
        <taxon>Amphimedon</taxon>
    </lineage>
</organism>
<dbReference type="AlphaFoldDB" id="A0A1X7TQX5"/>